<dbReference type="Gene3D" id="2.80.10.50">
    <property type="match status" value="1"/>
</dbReference>
<dbReference type="GO" id="GO:0005576">
    <property type="term" value="C:extracellular region"/>
    <property type="evidence" value="ECO:0007669"/>
    <property type="project" value="UniProtKB-SubCell"/>
</dbReference>
<keyword evidence="5" id="KW-1185">Reference proteome</keyword>
<evidence type="ECO:0000256" key="1">
    <source>
        <dbReference type="ARBA" id="ARBA00004613"/>
    </source>
</evidence>
<name>A0A2Z6MZZ6_TRISU</name>
<dbReference type="SMART" id="SM00452">
    <property type="entry name" value="STI"/>
    <property type="match status" value="1"/>
</dbReference>
<keyword evidence="2" id="KW-0964">Secreted</keyword>
<proteinExistence type="predicted"/>
<dbReference type="PANTHER" id="PTHR33107:SF31">
    <property type="entry name" value="KUNITZ TYPE TRYPSIN INHIBITOR 104"/>
    <property type="match status" value="1"/>
</dbReference>
<accession>A0A2Z6MZZ6</accession>
<feature type="chain" id="PRO_5016307753" evidence="3">
    <location>
        <begin position="28"/>
        <end position="205"/>
    </location>
</feature>
<dbReference type="SUPFAM" id="SSF50386">
    <property type="entry name" value="STI-like"/>
    <property type="match status" value="1"/>
</dbReference>
<dbReference type="EMBL" id="DF973394">
    <property type="protein sequence ID" value="GAU29340.1"/>
    <property type="molecule type" value="Genomic_DNA"/>
</dbReference>
<evidence type="ECO:0000256" key="2">
    <source>
        <dbReference type="ARBA" id="ARBA00022525"/>
    </source>
</evidence>
<dbReference type="InterPro" id="IPR011065">
    <property type="entry name" value="Kunitz_inhibitor_STI-like_sf"/>
</dbReference>
<dbReference type="PANTHER" id="PTHR33107">
    <property type="entry name" value="KUNITZ TRYPSIN INHIBITOR 2"/>
    <property type="match status" value="1"/>
</dbReference>
<comment type="subcellular location">
    <subcellularLocation>
        <location evidence="1">Secreted</location>
    </subcellularLocation>
</comment>
<protein>
    <submittedName>
        <fullName evidence="4">Uncharacterized protein</fullName>
    </submittedName>
</protein>
<reference evidence="5" key="1">
    <citation type="journal article" date="2017" name="Front. Plant Sci.">
        <title>Climate Clever Clovers: New Paradigm to Reduce the Environmental Footprint of Ruminants by Breeding Low Methanogenic Forages Utilizing Haplotype Variation.</title>
        <authorList>
            <person name="Kaur P."/>
            <person name="Appels R."/>
            <person name="Bayer P.E."/>
            <person name="Keeble-Gagnere G."/>
            <person name="Wang J."/>
            <person name="Hirakawa H."/>
            <person name="Shirasawa K."/>
            <person name="Vercoe P."/>
            <person name="Stefanova K."/>
            <person name="Durmic Z."/>
            <person name="Nichols P."/>
            <person name="Revell C."/>
            <person name="Isobe S.N."/>
            <person name="Edwards D."/>
            <person name="Erskine W."/>
        </authorList>
    </citation>
    <scope>NUCLEOTIDE SEQUENCE [LARGE SCALE GENOMIC DNA]</scope>
    <source>
        <strain evidence="5">cv. Daliak</strain>
    </source>
</reference>
<dbReference type="Proteomes" id="UP000242715">
    <property type="component" value="Unassembled WGS sequence"/>
</dbReference>
<dbReference type="GO" id="GO:0004866">
    <property type="term" value="F:endopeptidase inhibitor activity"/>
    <property type="evidence" value="ECO:0007669"/>
    <property type="project" value="InterPro"/>
</dbReference>
<evidence type="ECO:0000313" key="4">
    <source>
        <dbReference type="EMBL" id="GAU29340.1"/>
    </source>
</evidence>
<dbReference type="InterPro" id="IPR002160">
    <property type="entry name" value="Prot_inh_Kunz-lg"/>
</dbReference>
<evidence type="ECO:0000313" key="5">
    <source>
        <dbReference type="Proteomes" id="UP000242715"/>
    </source>
</evidence>
<dbReference type="Pfam" id="PF00197">
    <property type="entry name" value="Kunitz_legume"/>
    <property type="match status" value="1"/>
</dbReference>
<keyword evidence="3" id="KW-0732">Signal</keyword>
<sequence>MTTTTRSLAIFILANGCLFMTISTSIAQFVIDTNGESVEEGNRYFIRPAITGNGGSFSLVIRNGSCPLNVGLDNPELPHGLTVAFIPLVSHHDEHNVRLNKDLRIQFIASTICGQSTDWRLGERDATSGRRLIMITGKDDGKIGPLSFFRIVQTEVAGIYFIEWCPREVCSYCMLECGAVGIIRENGKTLLALDGGVIPVVFQKS</sequence>
<dbReference type="AlphaFoldDB" id="A0A2Z6MZZ6"/>
<dbReference type="CDD" id="cd23367">
    <property type="entry name" value="beta-trefoil_STI_KPI104-like"/>
    <property type="match status" value="1"/>
</dbReference>
<feature type="signal peptide" evidence="3">
    <location>
        <begin position="1"/>
        <end position="27"/>
    </location>
</feature>
<evidence type="ECO:0000256" key="3">
    <source>
        <dbReference type="SAM" id="SignalP"/>
    </source>
</evidence>
<gene>
    <name evidence="4" type="ORF">TSUD_31460</name>
</gene>
<dbReference type="OrthoDB" id="1918435at2759"/>
<dbReference type="PRINTS" id="PR00291">
    <property type="entry name" value="KUNITZINHBTR"/>
</dbReference>
<organism evidence="4 5">
    <name type="scientific">Trifolium subterraneum</name>
    <name type="common">Subterranean clover</name>
    <dbReference type="NCBI Taxonomy" id="3900"/>
    <lineage>
        <taxon>Eukaryota</taxon>
        <taxon>Viridiplantae</taxon>
        <taxon>Streptophyta</taxon>
        <taxon>Embryophyta</taxon>
        <taxon>Tracheophyta</taxon>
        <taxon>Spermatophyta</taxon>
        <taxon>Magnoliopsida</taxon>
        <taxon>eudicotyledons</taxon>
        <taxon>Gunneridae</taxon>
        <taxon>Pentapetalae</taxon>
        <taxon>rosids</taxon>
        <taxon>fabids</taxon>
        <taxon>Fabales</taxon>
        <taxon>Fabaceae</taxon>
        <taxon>Papilionoideae</taxon>
        <taxon>50 kb inversion clade</taxon>
        <taxon>NPAAA clade</taxon>
        <taxon>Hologalegina</taxon>
        <taxon>IRL clade</taxon>
        <taxon>Trifolieae</taxon>
        <taxon>Trifolium</taxon>
    </lineage>
</organism>